<reference evidence="6" key="1">
    <citation type="journal article" date="2022" name="bioRxiv">
        <title>Genomics of Preaxostyla Flagellates Illuminates Evolutionary Transitions and the Path Towards Mitochondrial Loss.</title>
        <authorList>
            <person name="Novak L.V.F."/>
            <person name="Treitli S.C."/>
            <person name="Pyrih J."/>
            <person name="Halakuc P."/>
            <person name="Pipaliya S.V."/>
            <person name="Vacek V."/>
            <person name="Brzon O."/>
            <person name="Soukal P."/>
            <person name="Eme L."/>
            <person name="Dacks J.B."/>
            <person name="Karnkowska A."/>
            <person name="Elias M."/>
            <person name="Hampl V."/>
        </authorList>
    </citation>
    <scope>NUCLEOTIDE SEQUENCE</scope>
    <source>
        <strain evidence="6">RCP-MX</strain>
    </source>
</reference>
<dbReference type="Pfam" id="PF00160">
    <property type="entry name" value="Pro_isomerase"/>
    <property type="match status" value="1"/>
</dbReference>
<sequence length="248" mass="26629">MQQSAPPQTTPTQTAAVTTPTTAATTAPTGTATPPPPPQSSTPPPATATTPAAATVVASAEPMVSGVLEKRYLERPLATNPVVFFDITIAGQNIGRVKMELFADVCPRTAENFRVFCTGERKRAGLPIGYKNTSFHRVIKGFMIQGGDFLKGDGSGRLSIYGDKFPDENFRLKHTAPGLLSMANNGPNTNGCQFFVTCAPCPWLDNKHVVFGRVIDGMMYIRVVENSTVNPQNNKPRIPCIISECGQM</sequence>
<evidence type="ECO:0000256" key="1">
    <source>
        <dbReference type="ARBA" id="ARBA00023110"/>
    </source>
</evidence>
<keyword evidence="2 3" id="KW-0413">Isomerase</keyword>
<evidence type="ECO:0000256" key="4">
    <source>
        <dbReference type="SAM" id="MobiDB-lite"/>
    </source>
</evidence>
<evidence type="ECO:0000313" key="6">
    <source>
        <dbReference type="EMBL" id="KAJ4455763.1"/>
    </source>
</evidence>
<dbReference type="InterPro" id="IPR020892">
    <property type="entry name" value="Cyclophilin-type_PPIase_CS"/>
</dbReference>
<dbReference type="GO" id="GO:0016853">
    <property type="term" value="F:isomerase activity"/>
    <property type="evidence" value="ECO:0007669"/>
    <property type="project" value="UniProtKB-KW"/>
</dbReference>
<evidence type="ECO:0000256" key="3">
    <source>
        <dbReference type="RuleBase" id="RU363019"/>
    </source>
</evidence>
<dbReference type="PANTHER" id="PTHR11071:SF561">
    <property type="entry name" value="PEPTIDYL-PROLYL CIS-TRANS ISOMERASE D-RELATED"/>
    <property type="match status" value="1"/>
</dbReference>
<evidence type="ECO:0000313" key="7">
    <source>
        <dbReference type="Proteomes" id="UP001141327"/>
    </source>
</evidence>
<comment type="similarity">
    <text evidence="3">Belongs to the cyclophilin-type PPIase family.</text>
</comment>
<dbReference type="PROSITE" id="PS00170">
    <property type="entry name" value="CSA_PPIASE_1"/>
    <property type="match status" value="1"/>
</dbReference>
<dbReference type="PANTHER" id="PTHR11071">
    <property type="entry name" value="PEPTIDYL-PROLYL CIS-TRANS ISOMERASE"/>
    <property type="match status" value="1"/>
</dbReference>
<dbReference type="EC" id="5.2.1.8" evidence="3"/>
<comment type="caution">
    <text evidence="6">The sequence shown here is derived from an EMBL/GenBank/DDBJ whole genome shotgun (WGS) entry which is preliminary data.</text>
</comment>
<protein>
    <recommendedName>
        <fullName evidence="3">Peptidyl-prolyl cis-trans isomerase</fullName>
        <shortName evidence="3">PPIase</shortName>
        <ecNumber evidence="3">5.2.1.8</ecNumber>
    </recommendedName>
</protein>
<feature type="region of interest" description="Disordered" evidence="4">
    <location>
        <begin position="1"/>
        <end position="51"/>
    </location>
</feature>
<dbReference type="SUPFAM" id="SSF50891">
    <property type="entry name" value="Cyclophilin-like"/>
    <property type="match status" value="1"/>
</dbReference>
<keyword evidence="1 3" id="KW-0697">Rotamase</keyword>
<comment type="function">
    <text evidence="3">PPIases accelerate the folding of proteins. It catalyzes the cis-trans isomerization of proline imidic peptide bonds in oligopeptides.</text>
</comment>
<dbReference type="InterPro" id="IPR029000">
    <property type="entry name" value="Cyclophilin-like_dom_sf"/>
</dbReference>
<feature type="compositionally biased region" description="Low complexity" evidence="4">
    <location>
        <begin position="1"/>
        <end position="32"/>
    </location>
</feature>
<organism evidence="6 7">
    <name type="scientific">Paratrimastix pyriformis</name>
    <dbReference type="NCBI Taxonomy" id="342808"/>
    <lineage>
        <taxon>Eukaryota</taxon>
        <taxon>Metamonada</taxon>
        <taxon>Preaxostyla</taxon>
        <taxon>Paratrimastigidae</taxon>
        <taxon>Paratrimastix</taxon>
    </lineage>
</organism>
<dbReference type="EMBL" id="JAPMOS010000093">
    <property type="protein sequence ID" value="KAJ4455763.1"/>
    <property type="molecule type" value="Genomic_DNA"/>
</dbReference>
<keyword evidence="7" id="KW-1185">Reference proteome</keyword>
<dbReference type="PRINTS" id="PR00153">
    <property type="entry name" value="CSAPPISMRASE"/>
</dbReference>
<evidence type="ECO:0000256" key="2">
    <source>
        <dbReference type="ARBA" id="ARBA00023235"/>
    </source>
</evidence>
<dbReference type="CDD" id="cd01926">
    <property type="entry name" value="cyclophilin_ABH_like"/>
    <property type="match status" value="1"/>
</dbReference>
<dbReference type="InterPro" id="IPR002130">
    <property type="entry name" value="Cyclophilin-type_PPIase_dom"/>
</dbReference>
<name>A0ABQ8UCK2_9EUKA</name>
<accession>A0ABQ8UCK2</accession>
<gene>
    <name evidence="6" type="ORF">PAPYR_9188</name>
</gene>
<dbReference type="PROSITE" id="PS50072">
    <property type="entry name" value="CSA_PPIASE_2"/>
    <property type="match status" value="1"/>
</dbReference>
<comment type="catalytic activity">
    <reaction evidence="3">
        <text>[protein]-peptidylproline (omega=180) = [protein]-peptidylproline (omega=0)</text>
        <dbReference type="Rhea" id="RHEA:16237"/>
        <dbReference type="Rhea" id="RHEA-COMP:10747"/>
        <dbReference type="Rhea" id="RHEA-COMP:10748"/>
        <dbReference type="ChEBI" id="CHEBI:83833"/>
        <dbReference type="ChEBI" id="CHEBI:83834"/>
        <dbReference type="EC" id="5.2.1.8"/>
    </reaction>
</comment>
<dbReference type="Gene3D" id="2.40.100.10">
    <property type="entry name" value="Cyclophilin-like"/>
    <property type="match status" value="1"/>
</dbReference>
<feature type="compositionally biased region" description="Pro residues" evidence="4">
    <location>
        <begin position="33"/>
        <end position="46"/>
    </location>
</feature>
<feature type="domain" description="PPIase cyclophilin-type" evidence="5">
    <location>
        <begin position="84"/>
        <end position="247"/>
    </location>
</feature>
<proteinExistence type="inferred from homology"/>
<evidence type="ECO:0000259" key="5">
    <source>
        <dbReference type="PROSITE" id="PS50072"/>
    </source>
</evidence>
<dbReference type="Proteomes" id="UP001141327">
    <property type="component" value="Unassembled WGS sequence"/>
</dbReference>